<organism evidence="1">
    <name type="scientific">Aureimonas altamirensis</name>
    <dbReference type="NCBI Taxonomy" id="370622"/>
    <lineage>
        <taxon>Bacteria</taxon>
        <taxon>Pseudomonadati</taxon>
        <taxon>Pseudomonadota</taxon>
        <taxon>Alphaproteobacteria</taxon>
        <taxon>Hyphomicrobiales</taxon>
        <taxon>Aurantimonadaceae</taxon>
        <taxon>Aureimonas</taxon>
    </lineage>
</organism>
<name>A0A0P0YXE2_9HYPH</name>
<dbReference type="RefSeq" id="WP_060602950.1">
    <property type="nucleotide sequence ID" value="NZ_BBWQ01000009.1"/>
</dbReference>
<reference evidence="1" key="1">
    <citation type="journal article" date="2015" name="Proc. Natl. Acad. Sci. U.S.A.">
        <title>Bacterial clade with the ribosomal RNA operon on a small plasmid rather than the chromosome.</title>
        <authorList>
            <person name="Anda M."/>
            <person name="Ohtsubo Y."/>
            <person name="Okubo T."/>
            <person name="Sugawara M."/>
            <person name="Nagata Y."/>
            <person name="Tsuda M."/>
            <person name="Minamisawa K."/>
            <person name="Mitsui H."/>
        </authorList>
    </citation>
    <scope>NUCLEOTIDE SEQUENCE</scope>
    <source>
        <strain evidence="1">DSM 21988</strain>
    </source>
</reference>
<proteinExistence type="predicted"/>
<dbReference type="EMBL" id="LC066371">
    <property type="protein sequence ID" value="BAT26016.1"/>
    <property type="molecule type" value="Genomic_DNA"/>
</dbReference>
<protein>
    <recommendedName>
        <fullName evidence="2">Nucleoid-associated protein</fullName>
    </recommendedName>
</protein>
<dbReference type="AlphaFoldDB" id="A0A0P0YXE2"/>
<evidence type="ECO:0008006" key="2">
    <source>
        <dbReference type="Google" id="ProtNLM"/>
    </source>
</evidence>
<sequence length="350" mass="38966">MGFFTDAELGSLRIENMILHVVSDGTFEPQRSRIVEHADFFLDRIKDTDMSPVFEFDPTSATKYTLERIASGDVSFELGAQKLSREFARFHGKSSKSGAFFVFALRSAATNDRLFSLIKYDYQQVIEQSSGEGGDLLRLILQEFVAQKKAVQKSAIIRVTDGTAIPLISATDRIMPGLDIADYFASFLHVKRNRSDEELTQTVRGILRDTLTEVRKYLPDGGVAQAFRRAQAILRDRSLITSAAISEAIVAAADGIGNEALTTDVFTRVSRKLKSAKLDGLEFPPDRSILQKPTLRRLKTTEGVTVLYPDDVDRSVIERQRLTGGGEVITIRTARPTEEDVVREGSRTTH</sequence>
<evidence type="ECO:0000313" key="1">
    <source>
        <dbReference type="EMBL" id="BAT26016.1"/>
    </source>
</evidence>
<accession>A0A0P0YXE2</accession>